<evidence type="ECO:0000256" key="1">
    <source>
        <dbReference type="ARBA" id="ARBA00022723"/>
    </source>
</evidence>
<sequence>MFRALSSDENLFGAFVGAVSSGRGVMQRAAVELVVAMLEWSDEDHNWPSKLYSSSRLVQGMLSMAQRFPFDFSENSCQANAVIFFSQAIISQHLAEIVRDHGVVERFLTYLEKVAEDVTHIKFVLAWSPVFNFLHRLCCCLVPSVRAAVLSNPAVPSIVGRILWDAGQHVEIPTGHKFPVGHRWIEFAQTLLDQAVGLTEDCKSNLELGMMAIRPYVIDNVIHVNGSSPSKLAATVEAVEDNRCQPGNQLFFGGSPCVALGRCSKPGRLRLRTIDGIIADVALTDVDLVPHATISGFTVPQLSLGRRVCLVGLEKRPELDGTCGNLGAFDGAFDGARVRWAFVAEETLEELSVLPTNLISLCDVEGTSVMDAARSICRFQGVANYVVPTEQHDKFDPDEAFLLWFLDQESADVMSGPQATALSAAKIGCLLRAQHLSRWLLLRPGVTLEMQRSLQEAAFGLRAQVWTAPLQLAWSTIIAYTKAVCPVSRASDIILSSEDDALECVFTRLGILFCKIHAYCVLGKGGKDSATSFHILATARALILPEPPQQATHNMMQSIRWGYIFCGRRLADTSIDLDRRDRLYTDIAQIIKDHSPGGELSVTSFQVTHGLGEVMLLRGDFSAARRAEVTMAVELAKNDNLKRDQFLNILLYKLRGQIALEKGKLGNDKLQFAEAIRHFTDAKTLREEGADGRWNKFGFISGDHELYMSIMGKICQLFTRLHGLGGPASKIHVSTAKKMYGFCAVEYGLEHSSTCLSLHALGVALAIGGDQESTRAVATRSQHLAQMLGEVHVSKECNAFLLSLHHISGPPSKLAGRVVMDVPTKCGNRTCGKVCETCAKFQKCSGCKLVKYCSEQCQLDAYGLHGPNCRRCFPKQKDANTTSAVKQL</sequence>
<evidence type="ECO:0000256" key="3">
    <source>
        <dbReference type="ARBA" id="ARBA00022833"/>
    </source>
</evidence>
<keyword evidence="3" id="KW-0862">Zinc</keyword>
<keyword evidence="1" id="KW-0479">Metal-binding</keyword>
<protein>
    <recommendedName>
        <fullName evidence="5">MYND-type domain-containing protein</fullName>
    </recommendedName>
</protein>
<evidence type="ECO:0000256" key="4">
    <source>
        <dbReference type="PROSITE-ProRule" id="PRU00134"/>
    </source>
</evidence>
<dbReference type="PROSITE" id="PS50865">
    <property type="entry name" value="ZF_MYND_2"/>
    <property type="match status" value="1"/>
</dbReference>
<dbReference type="Proteomes" id="UP000626109">
    <property type="component" value="Unassembled WGS sequence"/>
</dbReference>
<dbReference type="EMBL" id="CAJNNW010025726">
    <property type="protein sequence ID" value="CAE8678959.1"/>
    <property type="molecule type" value="Genomic_DNA"/>
</dbReference>
<gene>
    <name evidence="6" type="ORF">PGLA2088_LOCUS21105</name>
</gene>
<accession>A0A813JMG8</accession>
<evidence type="ECO:0000256" key="2">
    <source>
        <dbReference type="ARBA" id="ARBA00022771"/>
    </source>
</evidence>
<feature type="domain" description="MYND-type" evidence="5">
    <location>
        <begin position="835"/>
        <end position="869"/>
    </location>
</feature>
<dbReference type="GO" id="GO:0008270">
    <property type="term" value="F:zinc ion binding"/>
    <property type="evidence" value="ECO:0007669"/>
    <property type="project" value="UniProtKB-KW"/>
</dbReference>
<dbReference type="AlphaFoldDB" id="A0A813JMG8"/>
<reference evidence="6" key="1">
    <citation type="submission" date="2021-02" db="EMBL/GenBank/DDBJ databases">
        <authorList>
            <person name="Dougan E. K."/>
            <person name="Rhodes N."/>
            <person name="Thang M."/>
            <person name="Chan C."/>
        </authorList>
    </citation>
    <scope>NUCLEOTIDE SEQUENCE</scope>
</reference>
<evidence type="ECO:0000259" key="5">
    <source>
        <dbReference type="PROSITE" id="PS50865"/>
    </source>
</evidence>
<name>A0A813JMG8_POLGL</name>
<keyword evidence="2 4" id="KW-0863">Zinc-finger</keyword>
<organism evidence="6 7">
    <name type="scientific">Polarella glacialis</name>
    <name type="common">Dinoflagellate</name>
    <dbReference type="NCBI Taxonomy" id="89957"/>
    <lineage>
        <taxon>Eukaryota</taxon>
        <taxon>Sar</taxon>
        <taxon>Alveolata</taxon>
        <taxon>Dinophyceae</taxon>
        <taxon>Suessiales</taxon>
        <taxon>Suessiaceae</taxon>
        <taxon>Polarella</taxon>
    </lineage>
</organism>
<proteinExistence type="predicted"/>
<dbReference type="SUPFAM" id="SSF144232">
    <property type="entry name" value="HIT/MYND zinc finger-like"/>
    <property type="match status" value="1"/>
</dbReference>
<comment type="caution">
    <text evidence="6">The sequence shown here is derived from an EMBL/GenBank/DDBJ whole genome shotgun (WGS) entry which is preliminary data.</text>
</comment>
<evidence type="ECO:0000313" key="6">
    <source>
        <dbReference type="EMBL" id="CAE8678959.1"/>
    </source>
</evidence>
<evidence type="ECO:0000313" key="7">
    <source>
        <dbReference type="Proteomes" id="UP000626109"/>
    </source>
</evidence>
<dbReference type="InterPro" id="IPR002893">
    <property type="entry name" value="Znf_MYND"/>
</dbReference>